<dbReference type="EMBL" id="BSPL01000029">
    <property type="protein sequence ID" value="GLS73744.1"/>
    <property type="molecule type" value="Genomic_DNA"/>
</dbReference>
<dbReference type="InterPro" id="IPR000120">
    <property type="entry name" value="Amidase"/>
</dbReference>
<dbReference type="Pfam" id="PF21986">
    <property type="entry name" value="AH_C"/>
    <property type="match status" value="1"/>
</dbReference>
<dbReference type="Gene3D" id="3.90.1300.10">
    <property type="entry name" value="Amidase signature (AS) domain"/>
    <property type="match status" value="1"/>
</dbReference>
<dbReference type="Gene3D" id="1.20.58.1700">
    <property type="match status" value="1"/>
</dbReference>
<evidence type="ECO:0000313" key="4">
    <source>
        <dbReference type="Proteomes" id="UP001157440"/>
    </source>
</evidence>
<keyword evidence="3" id="KW-0378">Hydrolase</keyword>
<feature type="domain" description="Allophanate hydrolase C-terminal" evidence="2">
    <location>
        <begin position="474"/>
        <end position="597"/>
    </location>
</feature>
<dbReference type="Proteomes" id="UP001157440">
    <property type="component" value="Unassembled WGS sequence"/>
</dbReference>
<dbReference type="InterPro" id="IPR023631">
    <property type="entry name" value="Amidase_dom"/>
</dbReference>
<dbReference type="NCBIfam" id="NF006043">
    <property type="entry name" value="PRK08186.1"/>
    <property type="match status" value="1"/>
</dbReference>
<dbReference type="PANTHER" id="PTHR11895">
    <property type="entry name" value="TRANSAMIDASE"/>
    <property type="match status" value="1"/>
</dbReference>
<evidence type="ECO:0000313" key="3">
    <source>
        <dbReference type="EMBL" id="GLS73744.1"/>
    </source>
</evidence>
<reference evidence="4" key="1">
    <citation type="journal article" date="2019" name="Int. J. Syst. Evol. Microbiol.">
        <title>The Global Catalogue of Microorganisms (GCM) 10K type strain sequencing project: providing services to taxonomists for standard genome sequencing and annotation.</title>
        <authorList>
            <consortium name="The Broad Institute Genomics Platform"/>
            <consortium name="The Broad Institute Genome Sequencing Center for Infectious Disease"/>
            <person name="Wu L."/>
            <person name="Ma J."/>
        </authorList>
    </citation>
    <scope>NUCLEOTIDE SEQUENCE [LARGE SCALE GENOMIC DNA]</scope>
    <source>
        <strain evidence="4">NBRC 103632</strain>
    </source>
</reference>
<dbReference type="SUPFAM" id="SSF75304">
    <property type="entry name" value="Amidase signature (AS) enzymes"/>
    <property type="match status" value="1"/>
</dbReference>
<dbReference type="AlphaFoldDB" id="A0AA37TMQ6"/>
<evidence type="ECO:0000259" key="2">
    <source>
        <dbReference type="Pfam" id="PF21986"/>
    </source>
</evidence>
<dbReference type="InterPro" id="IPR014085">
    <property type="entry name" value="Allophanate_hydrolase"/>
</dbReference>
<dbReference type="Pfam" id="PF01425">
    <property type="entry name" value="Amidase"/>
    <property type="match status" value="1"/>
</dbReference>
<protein>
    <submittedName>
        <fullName evidence="3">Allophanate hydrolase</fullName>
    </submittedName>
</protein>
<dbReference type="NCBIfam" id="TIGR02713">
    <property type="entry name" value="allophanate_hyd"/>
    <property type="match status" value="1"/>
</dbReference>
<feature type="domain" description="Amidase" evidence="1">
    <location>
        <begin position="25"/>
        <end position="437"/>
    </location>
</feature>
<dbReference type="Gene3D" id="3.10.490.10">
    <property type="entry name" value="Gamma-glutamyl cyclotransferase-like"/>
    <property type="match status" value="1"/>
</dbReference>
<keyword evidence="4" id="KW-1185">Reference proteome</keyword>
<evidence type="ECO:0000259" key="1">
    <source>
        <dbReference type="Pfam" id="PF01425"/>
    </source>
</evidence>
<organism evidence="3 4">
    <name type="scientific">Methylobacterium tardum</name>
    <dbReference type="NCBI Taxonomy" id="374432"/>
    <lineage>
        <taxon>Bacteria</taxon>
        <taxon>Pseudomonadati</taxon>
        <taxon>Pseudomonadota</taxon>
        <taxon>Alphaproteobacteria</taxon>
        <taxon>Hyphomicrobiales</taxon>
        <taxon>Methylobacteriaceae</taxon>
        <taxon>Methylobacterium</taxon>
    </lineage>
</organism>
<dbReference type="RefSeq" id="WP_238199312.1">
    <property type="nucleotide sequence ID" value="NZ_BPQZ01000034.1"/>
</dbReference>
<dbReference type="InterPro" id="IPR053844">
    <property type="entry name" value="AH_C"/>
</dbReference>
<dbReference type="InterPro" id="IPR036928">
    <property type="entry name" value="AS_sf"/>
</dbReference>
<name>A0AA37TMQ6_9HYPH</name>
<sequence length="603" mass="61237">MTVPPFPTIPLLHAAYADGLDPRAVVAEAYRRLAAVDDPGIFLALVPEAEARGAAAALPPFDPAALPLWGIPFVVKDNIDVAGLPTTAACPDFAHTPAETAPAVARLRAAGAILIGKTNLDQFATGLVGLRTPYPAPRNAIDPAYVPGGSSSGSAVAVAHGIVSFALGTDTAGSGRVPAALNNVVGLKPSLGAISSRGMLPACRTLDTLSVFAGTVADADAAFRVMLGFDGADPWARALPVAATPAGLPPGLRLGVPEAASLRFGGDRLSEEAFAATRADLEVLAGAAAPVDFSPMFAVAALLYDGPWVAERYAAIRSVMETRPGILHPTTRAVIGAAARYSAADAFAGLYSLAALRQAADAVWDRVDVLAVPTYPRPQTCAAVAADPIGPNSELGTYTNFVNLLDWCALAVPGRPRADGFPAGITLLAPRGSDGLLAALGARLHAVAGARIGAGPTPVPAAEPGPARALPGEIELAVVGAHLSGLPLNRELTERGARYLRTVPTGPDYRLYALPGGPPQRPGLLRVAAGEGGAIETEVWALPPAAFGAFVAGIPAPLGIGTLRLADGTAPKGFLVEAAGIVDAADITRFGGWRGYTASRAAA</sequence>
<dbReference type="PANTHER" id="PTHR11895:SF169">
    <property type="entry name" value="GLUTAMYL-TRNA(GLN) AMIDOTRANSFERASE"/>
    <property type="match status" value="1"/>
</dbReference>
<gene>
    <name evidence="3" type="ORF">GCM10007890_57590</name>
</gene>
<comment type="caution">
    <text evidence="3">The sequence shown here is derived from an EMBL/GenBank/DDBJ whole genome shotgun (WGS) entry which is preliminary data.</text>
</comment>
<proteinExistence type="predicted"/>
<dbReference type="GO" id="GO:0016787">
    <property type="term" value="F:hydrolase activity"/>
    <property type="evidence" value="ECO:0007669"/>
    <property type="project" value="UniProtKB-KW"/>
</dbReference>
<accession>A0AA37TMQ6</accession>